<proteinExistence type="predicted"/>
<gene>
    <name evidence="3" type="ORF">C798_00190</name>
</gene>
<feature type="signal peptide" evidence="2">
    <location>
        <begin position="1"/>
        <end position="21"/>
    </location>
</feature>
<feature type="region of interest" description="Disordered" evidence="1">
    <location>
        <begin position="65"/>
        <end position="96"/>
    </location>
</feature>
<feature type="chain" id="PRO_5026721484" evidence="2">
    <location>
        <begin position="22"/>
        <end position="96"/>
    </location>
</feature>
<sequence length="96" mass="10058">MKTSHLIIATLATAFSVSAFAQSTVTTEAARDQANLSARNNYPVVKFESSKTRADVLAELQAARLGEPMHNSGAKPSASDNSTQGQALDSSLYNGA</sequence>
<protein>
    <submittedName>
        <fullName evidence="3">DUF4148 domain-containing protein</fullName>
    </submittedName>
</protein>
<evidence type="ECO:0000313" key="4">
    <source>
        <dbReference type="Proteomes" id="UP000501648"/>
    </source>
</evidence>
<reference evidence="3 4" key="1">
    <citation type="journal article" date="2012" name="J. Bacteriol.">
        <title>Genome sequence of the pathogenic Herbaspirillum seropedicae strain Os34, isolated from rice roots.</title>
        <authorList>
            <person name="Ye W."/>
            <person name="Ye S."/>
            <person name="Liu J."/>
            <person name="Chang S."/>
            <person name="Chen M."/>
            <person name="Zhu B."/>
            <person name="Guo L."/>
            <person name="An Q."/>
        </authorList>
    </citation>
    <scope>NUCLEOTIDE SEQUENCE [LARGE SCALE GENOMIC DNA]</scope>
    <source>
        <strain evidence="3 4">Os34</strain>
    </source>
</reference>
<keyword evidence="2" id="KW-0732">Signal</keyword>
<dbReference type="Proteomes" id="UP000501648">
    <property type="component" value="Chromosome"/>
</dbReference>
<evidence type="ECO:0000256" key="1">
    <source>
        <dbReference type="SAM" id="MobiDB-lite"/>
    </source>
</evidence>
<accession>A0A6M3ZJW3</accession>
<dbReference type="InterPro" id="IPR025421">
    <property type="entry name" value="DUF4148"/>
</dbReference>
<dbReference type="AlphaFoldDB" id="A0A6M3ZJW3"/>
<name>A0A6M3ZJW3_9BURK</name>
<dbReference type="RefSeq" id="WP_017452715.1">
    <property type="nucleotide sequence ID" value="NZ_CP008956.1"/>
</dbReference>
<evidence type="ECO:0000256" key="2">
    <source>
        <dbReference type="SAM" id="SignalP"/>
    </source>
</evidence>
<dbReference type="Pfam" id="PF13663">
    <property type="entry name" value="DUF4148"/>
    <property type="match status" value="1"/>
</dbReference>
<organism evidence="3 4">
    <name type="scientific">Herbaspirillum rubrisubalbicans Os34</name>
    <dbReference type="NCBI Taxonomy" id="1235827"/>
    <lineage>
        <taxon>Bacteria</taxon>
        <taxon>Pseudomonadati</taxon>
        <taxon>Pseudomonadota</taxon>
        <taxon>Betaproteobacteria</taxon>
        <taxon>Burkholderiales</taxon>
        <taxon>Oxalobacteraceae</taxon>
        <taxon>Herbaspirillum</taxon>
    </lineage>
</organism>
<feature type="compositionally biased region" description="Polar residues" evidence="1">
    <location>
        <begin position="78"/>
        <end position="96"/>
    </location>
</feature>
<dbReference type="EMBL" id="CP008956">
    <property type="protein sequence ID" value="QJP98702.1"/>
    <property type="molecule type" value="Genomic_DNA"/>
</dbReference>
<evidence type="ECO:0000313" key="3">
    <source>
        <dbReference type="EMBL" id="QJP98702.1"/>
    </source>
</evidence>